<feature type="compositionally biased region" description="Pro residues" evidence="2">
    <location>
        <begin position="253"/>
        <end position="262"/>
    </location>
</feature>
<dbReference type="SMART" id="SM00233">
    <property type="entry name" value="PH"/>
    <property type="match status" value="1"/>
</dbReference>
<feature type="compositionally biased region" description="Low complexity" evidence="2">
    <location>
        <begin position="238"/>
        <end position="252"/>
    </location>
</feature>
<feature type="compositionally biased region" description="Acidic residues" evidence="2">
    <location>
        <begin position="1359"/>
        <end position="1369"/>
    </location>
</feature>
<dbReference type="Gene3D" id="1.10.555.10">
    <property type="entry name" value="Rho GTPase activation protein"/>
    <property type="match status" value="1"/>
</dbReference>
<dbReference type="SMART" id="SM00324">
    <property type="entry name" value="RhoGAP"/>
    <property type="match status" value="1"/>
</dbReference>
<protein>
    <recommendedName>
        <fullName evidence="9">RhoGAP-domain-containing protein</fullName>
    </recommendedName>
</protein>
<evidence type="ECO:0008006" key="9">
    <source>
        <dbReference type="Google" id="ProtNLM"/>
    </source>
</evidence>
<feature type="transmembrane region" description="Helical" evidence="3">
    <location>
        <begin position="1276"/>
        <end position="1296"/>
    </location>
</feature>
<feature type="compositionally biased region" description="Low complexity" evidence="2">
    <location>
        <begin position="1386"/>
        <end position="1411"/>
    </location>
</feature>
<dbReference type="InterPro" id="IPR008936">
    <property type="entry name" value="Rho_GTPase_activation_prot"/>
</dbReference>
<evidence type="ECO:0000256" key="2">
    <source>
        <dbReference type="SAM" id="MobiDB-lite"/>
    </source>
</evidence>
<feature type="region of interest" description="Disordered" evidence="2">
    <location>
        <begin position="196"/>
        <end position="594"/>
    </location>
</feature>
<dbReference type="EMBL" id="KB445794">
    <property type="protein sequence ID" value="EMD38866.1"/>
    <property type="molecule type" value="Genomic_DNA"/>
</dbReference>
<evidence type="ECO:0000259" key="4">
    <source>
        <dbReference type="PROSITE" id="PS50003"/>
    </source>
</evidence>
<keyword evidence="3" id="KW-0812">Transmembrane</keyword>
<feature type="region of interest" description="Disordered" evidence="2">
    <location>
        <begin position="1057"/>
        <end position="1095"/>
    </location>
</feature>
<dbReference type="PROSITE" id="PS50003">
    <property type="entry name" value="PH_DOMAIN"/>
    <property type="match status" value="1"/>
</dbReference>
<dbReference type="PANTHER" id="PTHR23176:SF129">
    <property type="entry name" value="RHO GTPASE ACTIVATING PROTEIN AT 16F, ISOFORM E-RELATED"/>
    <property type="match status" value="1"/>
</dbReference>
<feature type="domain" description="Rho-GAP" evidence="6">
    <location>
        <begin position="1125"/>
        <end position="1317"/>
    </location>
</feature>
<dbReference type="PROSITE" id="PS50195">
    <property type="entry name" value="PX"/>
    <property type="match status" value="1"/>
</dbReference>
<keyword evidence="8" id="KW-1185">Reference proteome</keyword>
<feature type="region of interest" description="Disordered" evidence="2">
    <location>
        <begin position="123"/>
        <end position="177"/>
    </location>
</feature>
<feature type="compositionally biased region" description="Acidic residues" evidence="2">
    <location>
        <begin position="510"/>
        <end position="528"/>
    </location>
</feature>
<evidence type="ECO:0000259" key="5">
    <source>
        <dbReference type="PROSITE" id="PS50195"/>
    </source>
</evidence>
<dbReference type="InterPro" id="IPR001683">
    <property type="entry name" value="PX_dom"/>
</dbReference>
<dbReference type="Proteomes" id="UP000016930">
    <property type="component" value="Unassembled WGS sequence"/>
</dbReference>
<dbReference type="InterPro" id="IPR036871">
    <property type="entry name" value="PX_dom_sf"/>
</dbReference>
<dbReference type="InterPro" id="IPR050729">
    <property type="entry name" value="Rho-GAP"/>
</dbReference>
<keyword evidence="3" id="KW-1133">Transmembrane helix</keyword>
<dbReference type="SUPFAM" id="SSF64268">
    <property type="entry name" value="PX domain"/>
    <property type="match status" value="1"/>
</dbReference>
<dbReference type="CDD" id="cd06093">
    <property type="entry name" value="PX_domain"/>
    <property type="match status" value="1"/>
</dbReference>
<feature type="compositionally biased region" description="Low complexity" evidence="2">
    <location>
        <begin position="877"/>
        <end position="896"/>
    </location>
</feature>
<feature type="compositionally biased region" description="Polar residues" evidence="2">
    <location>
        <begin position="328"/>
        <end position="339"/>
    </location>
</feature>
<dbReference type="HOGENOM" id="CLU_001762_0_0_1"/>
<feature type="compositionally biased region" description="Low complexity" evidence="2">
    <location>
        <begin position="451"/>
        <end position="469"/>
    </location>
</feature>
<dbReference type="OrthoDB" id="185175at2759"/>
<evidence type="ECO:0000313" key="8">
    <source>
        <dbReference type="Proteomes" id="UP000016930"/>
    </source>
</evidence>
<dbReference type="CDD" id="cd13277">
    <property type="entry name" value="PH_Bem3"/>
    <property type="match status" value="1"/>
</dbReference>
<feature type="transmembrane region" description="Helical" evidence="3">
    <location>
        <begin position="1241"/>
        <end position="1264"/>
    </location>
</feature>
<dbReference type="InterPro" id="IPR000198">
    <property type="entry name" value="RhoGAP_dom"/>
</dbReference>
<dbReference type="GO" id="GO:0007165">
    <property type="term" value="P:signal transduction"/>
    <property type="evidence" value="ECO:0007669"/>
    <property type="project" value="InterPro"/>
</dbReference>
<feature type="compositionally biased region" description="Basic and acidic residues" evidence="2">
    <location>
        <begin position="11"/>
        <end position="20"/>
    </location>
</feature>
<accession>M2RJ76</accession>
<feature type="compositionally biased region" description="Basic and acidic residues" evidence="2">
    <location>
        <begin position="421"/>
        <end position="435"/>
    </location>
</feature>
<dbReference type="PANTHER" id="PTHR23176">
    <property type="entry name" value="RHO/RAC/CDC GTPASE-ACTIVATING PROTEIN"/>
    <property type="match status" value="1"/>
</dbReference>
<feature type="compositionally biased region" description="Polar residues" evidence="2">
    <location>
        <begin position="36"/>
        <end position="46"/>
    </location>
</feature>
<evidence type="ECO:0000256" key="3">
    <source>
        <dbReference type="SAM" id="Phobius"/>
    </source>
</evidence>
<feature type="region of interest" description="Disordered" evidence="2">
    <location>
        <begin position="859"/>
        <end position="905"/>
    </location>
</feature>
<feature type="compositionally biased region" description="Pro residues" evidence="2">
    <location>
        <begin position="1456"/>
        <end position="1466"/>
    </location>
</feature>
<feature type="compositionally biased region" description="Low complexity" evidence="2">
    <location>
        <begin position="1079"/>
        <end position="1090"/>
    </location>
</feature>
<feature type="compositionally biased region" description="Polar residues" evidence="2">
    <location>
        <begin position="569"/>
        <end position="591"/>
    </location>
</feature>
<dbReference type="Pfam" id="PF00787">
    <property type="entry name" value="PX"/>
    <property type="match status" value="1"/>
</dbReference>
<keyword evidence="3" id="KW-0472">Membrane</keyword>
<feature type="region of interest" description="Disordered" evidence="2">
    <location>
        <begin position="1002"/>
        <end position="1028"/>
    </location>
</feature>
<gene>
    <name evidence="7" type="ORF">CERSUDRAFT_112590</name>
</gene>
<dbReference type="PROSITE" id="PS50238">
    <property type="entry name" value="RHOGAP"/>
    <property type="match status" value="1"/>
</dbReference>
<dbReference type="InterPro" id="IPR011993">
    <property type="entry name" value="PH-like_dom_sf"/>
</dbReference>
<feature type="compositionally biased region" description="Low complexity" evidence="2">
    <location>
        <begin position="292"/>
        <end position="310"/>
    </location>
</feature>
<feature type="compositionally biased region" description="Low complexity" evidence="2">
    <location>
        <begin position="387"/>
        <end position="401"/>
    </location>
</feature>
<evidence type="ECO:0000256" key="1">
    <source>
        <dbReference type="ARBA" id="ARBA00022468"/>
    </source>
</evidence>
<dbReference type="Gene3D" id="2.30.29.30">
    <property type="entry name" value="Pleckstrin-homology domain (PH domain)/Phosphotyrosine-binding domain (PTB)"/>
    <property type="match status" value="1"/>
</dbReference>
<feature type="compositionally biased region" description="Polar residues" evidence="2">
    <location>
        <begin position="1468"/>
        <end position="1480"/>
    </location>
</feature>
<feature type="compositionally biased region" description="Polar residues" evidence="2">
    <location>
        <begin position="864"/>
        <end position="876"/>
    </location>
</feature>
<dbReference type="STRING" id="914234.M2RJ76"/>
<dbReference type="SUPFAM" id="SSF48350">
    <property type="entry name" value="GTPase activation domain, GAP"/>
    <property type="match status" value="1"/>
</dbReference>
<feature type="domain" description="PX" evidence="5">
    <location>
        <begin position="619"/>
        <end position="735"/>
    </location>
</feature>
<evidence type="ECO:0000313" key="7">
    <source>
        <dbReference type="EMBL" id="EMD38866.1"/>
    </source>
</evidence>
<proteinExistence type="predicted"/>
<feature type="region of interest" description="Disordered" evidence="2">
    <location>
        <begin position="1"/>
        <end position="46"/>
    </location>
</feature>
<feature type="region of interest" description="Disordered" evidence="2">
    <location>
        <begin position="1356"/>
        <end position="1490"/>
    </location>
</feature>
<dbReference type="SUPFAM" id="SSF50729">
    <property type="entry name" value="PH domain-like"/>
    <property type="match status" value="1"/>
</dbReference>
<dbReference type="Gene3D" id="3.30.1520.10">
    <property type="entry name" value="Phox-like domain"/>
    <property type="match status" value="1"/>
</dbReference>
<dbReference type="GO" id="GO:0005737">
    <property type="term" value="C:cytoplasm"/>
    <property type="evidence" value="ECO:0007669"/>
    <property type="project" value="TreeGrafter"/>
</dbReference>
<sequence length="1490" mass="158731">MSAPFPNGTPVRDRTHRTDHTSSPSSALRSASASSNTRNAGPSSEPITSEALLATHATAPEPSLAALEAVVAERNSLAVQNSQLWKLIEKQRSGYAQLVKELERVRGERDVFRSRLNSLGESTDAMLRAHREKEKREGRERDALRSTASHANLRGGETGGTAGSNNNATGLDPRGHLTRAYSDDAARATNGIVHSHSHEPLSQSHSGRERQDSQTSQSGASLNQQVPSVVRSPPTATSSLRPSLDSPWDSPRSSPPLAPPTAPQANTIISNEADPVLGPWDPSHAHRHEAIPDSNSSSTSLTAPSTVVPSAVILTPPTPFPPTATFSGDITTTAPSTGGRSSGLVKPGDFVPPTGRPSSPSGQVLSKEPRPQVQPQASLPPQPTTQSVPAAPSGSQPAPASNTLSPNLAPGVPGESQSHALSRESRISLPEEARRYYASMSDSPFTSPGLGSFAPGTGPTPPASGSGSPVKAYMQNQMPRIVESPPPGEVGAQMQDAPQTRPRASPEGSEFLDLDADEDNTSAYDDENGAISGAVSTAEDVDGEDDVKGSSSRAVVEEFPIPPGMPGYMNNSTSQAQTSETQLSASQVPSTPTSPFPLNAPPPQATFRQLPLLAADLPHTTINVVTSTIRPNDRGKEVLSFVISIDPGRGKATWRIEKLYSDVLTLDARVRASIGKSLGKKMVSLPEGRMWRDHAPARVDQRKNALELYLRSLIALPVKNKDEIIAFLTSDIVREASKPVSQAGYKEGYLTKRGKNFGGWKSRYFVLQGPSLEYYESRGGTHLGSITITGAQIGRQQRNTERREGTDEDNEYRHAFLIIEAKKAPGGSSSRHVLCAETDEERDSWVEELVRYVTGTYSEEPVGSVQNGPSPITVNAQVQGQSQGQPRSSSSSNPPSEVLSTPVRRNREIAKGAAVPISKLAPDASNAKLFQSTAAYPEELVSSSPAKSAPMAASPIEQALAAEPLSSSLPTSSPLIGEDSDALAPIAQRANSEMGHYADLDVRSTPSSKHGGMSPEQQRKRAKRMSVNPLKATAIPERTPSPEKDSALNTPRVDAHGKVKISGPMNGTPIPAGYKFGGKDAPSADASSSSSDRREKAKSRTFWNFGRQHEKANVPAFVPRAVFGVALEESLDVAQIASLPAIVFRCIQYLEVKKAELEEGIYRLSGSSAVIKSLKDRFNNEGDLDLLASDEYWDPHAIAGLLKTFLRELPASILTRELHLRFLSVIDFVDPQERIRELSHLIASLPIANYSLLRALTAHLILIVQNAHINKMTMRNVGIVFSPTLGIPAGVFSLMLGEFKRVFNVDGTLEDSEESSTAVDDDAGAVDLNRRNSKHYSDAAADQMLGLTGRALPAATAEEQSDDSEEVTVVDESGTDGTTENDSDPAESSAASSSAYLLQGASQSDQGQSSDPHPEGLSPAMRSRAANVAASRGLNVATDKTNRRQSRMVIGLPNPNNSPRPSPRSPMPIQSSTTNGTSSPAAPLSPFGTQ</sequence>
<dbReference type="Pfam" id="PF00620">
    <property type="entry name" value="RhoGAP"/>
    <property type="match status" value="1"/>
</dbReference>
<feature type="compositionally biased region" description="Polar residues" evidence="2">
    <location>
        <begin position="213"/>
        <end position="227"/>
    </location>
</feature>
<dbReference type="GO" id="GO:0035091">
    <property type="term" value="F:phosphatidylinositol binding"/>
    <property type="evidence" value="ECO:0007669"/>
    <property type="project" value="InterPro"/>
</dbReference>
<reference evidence="7 8" key="1">
    <citation type="journal article" date="2012" name="Proc. Natl. Acad. Sci. U.S.A.">
        <title>Comparative genomics of Ceriporiopsis subvermispora and Phanerochaete chrysosporium provide insight into selective ligninolysis.</title>
        <authorList>
            <person name="Fernandez-Fueyo E."/>
            <person name="Ruiz-Duenas F.J."/>
            <person name="Ferreira P."/>
            <person name="Floudas D."/>
            <person name="Hibbett D.S."/>
            <person name="Canessa P."/>
            <person name="Larrondo L.F."/>
            <person name="James T.Y."/>
            <person name="Seelenfreund D."/>
            <person name="Lobos S."/>
            <person name="Polanco R."/>
            <person name="Tello M."/>
            <person name="Honda Y."/>
            <person name="Watanabe T."/>
            <person name="Watanabe T."/>
            <person name="Ryu J.S."/>
            <person name="Kubicek C.P."/>
            <person name="Schmoll M."/>
            <person name="Gaskell J."/>
            <person name="Hammel K.E."/>
            <person name="St John F.J."/>
            <person name="Vanden Wymelenberg A."/>
            <person name="Sabat G."/>
            <person name="Splinter BonDurant S."/>
            <person name="Syed K."/>
            <person name="Yadav J.S."/>
            <person name="Doddapaneni H."/>
            <person name="Subramanian V."/>
            <person name="Lavin J.L."/>
            <person name="Oguiza J.A."/>
            <person name="Perez G."/>
            <person name="Pisabarro A.G."/>
            <person name="Ramirez L."/>
            <person name="Santoyo F."/>
            <person name="Master E."/>
            <person name="Coutinho P.M."/>
            <person name="Henrissat B."/>
            <person name="Lombard V."/>
            <person name="Magnuson J.K."/>
            <person name="Kuees U."/>
            <person name="Hori C."/>
            <person name="Igarashi K."/>
            <person name="Samejima M."/>
            <person name="Held B.W."/>
            <person name="Barry K.W."/>
            <person name="LaButti K.M."/>
            <person name="Lapidus A."/>
            <person name="Lindquist E.A."/>
            <person name="Lucas S.M."/>
            <person name="Riley R."/>
            <person name="Salamov A.A."/>
            <person name="Hoffmeister D."/>
            <person name="Schwenk D."/>
            <person name="Hadar Y."/>
            <person name="Yarden O."/>
            <person name="de Vries R.P."/>
            <person name="Wiebenga A."/>
            <person name="Stenlid J."/>
            <person name="Eastwood D."/>
            <person name="Grigoriev I.V."/>
            <person name="Berka R.M."/>
            <person name="Blanchette R.A."/>
            <person name="Kersten P."/>
            <person name="Martinez A.T."/>
            <person name="Vicuna R."/>
            <person name="Cullen D."/>
        </authorList>
    </citation>
    <scope>NUCLEOTIDE SEQUENCE [LARGE SCALE GENOMIC DNA]</scope>
    <source>
        <strain evidence="7 8">B</strain>
    </source>
</reference>
<dbReference type="InterPro" id="IPR001849">
    <property type="entry name" value="PH_domain"/>
</dbReference>
<feature type="domain" description="PH" evidence="4">
    <location>
        <begin position="743"/>
        <end position="854"/>
    </location>
</feature>
<name>M2RJ76_CERS8</name>
<feature type="compositionally biased region" description="Low complexity" evidence="2">
    <location>
        <begin position="22"/>
        <end position="35"/>
    </location>
</feature>
<dbReference type="GO" id="GO:0005096">
    <property type="term" value="F:GTPase activator activity"/>
    <property type="evidence" value="ECO:0007669"/>
    <property type="project" value="UniProtKB-KW"/>
</dbReference>
<feature type="compositionally biased region" description="Basic and acidic residues" evidence="2">
    <location>
        <begin position="127"/>
        <end position="144"/>
    </location>
</feature>
<evidence type="ECO:0000259" key="6">
    <source>
        <dbReference type="PROSITE" id="PS50238"/>
    </source>
</evidence>
<keyword evidence="1" id="KW-0343">GTPase activation</keyword>
<dbReference type="FunFam" id="2.30.29.30:FF:000452">
    <property type="entry name" value="Rho GTPase activator (Bem3)"/>
    <property type="match status" value="1"/>
</dbReference>
<dbReference type="Pfam" id="PF00169">
    <property type="entry name" value="PH"/>
    <property type="match status" value="1"/>
</dbReference>
<organism evidence="7 8">
    <name type="scientific">Ceriporiopsis subvermispora (strain B)</name>
    <name type="common">White-rot fungus</name>
    <name type="synonym">Gelatoporia subvermispora</name>
    <dbReference type="NCBI Taxonomy" id="914234"/>
    <lineage>
        <taxon>Eukaryota</taxon>
        <taxon>Fungi</taxon>
        <taxon>Dikarya</taxon>
        <taxon>Basidiomycota</taxon>
        <taxon>Agaricomycotina</taxon>
        <taxon>Agaricomycetes</taxon>
        <taxon>Polyporales</taxon>
        <taxon>Gelatoporiaceae</taxon>
        <taxon>Gelatoporia</taxon>
    </lineage>
</organism>